<organism evidence="3 4">
    <name type="scientific">Phytomonospora endophytica</name>
    <dbReference type="NCBI Taxonomy" id="714109"/>
    <lineage>
        <taxon>Bacteria</taxon>
        <taxon>Bacillati</taxon>
        <taxon>Actinomycetota</taxon>
        <taxon>Actinomycetes</taxon>
        <taxon>Micromonosporales</taxon>
        <taxon>Micromonosporaceae</taxon>
        <taxon>Phytomonospora</taxon>
    </lineage>
</organism>
<accession>A0A841FHP3</accession>
<sequence>MSDPYRITDTPAPTSGAHPAGRESRPGRTALRLLLWLGVLAGVGVNLATNFTGHTLIGILAGSFGTVCIVLLVVSHVTGRRR</sequence>
<dbReference type="EMBL" id="JACHGT010000001">
    <property type="protein sequence ID" value="MBB6032617.1"/>
    <property type="molecule type" value="Genomic_DNA"/>
</dbReference>
<evidence type="ECO:0000313" key="4">
    <source>
        <dbReference type="Proteomes" id="UP000548476"/>
    </source>
</evidence>
<comment type="caution">
    <text evidence="3">The sequence shown here is derived from an EMBL/GenBank/DDBJ whole genome shotgun (WGS) entry which is preliminary data.</text>
</comment>
<proteinExistence type="predicted"/>
<evidence type="ECO:0000256" key="1">
    <source>
        <dbReference type="SAM" id="MobiDB-lite"/>
    </source>
</evidence>
<dbReference type="Proteomes" id="UP000548476">
    <property type="component" value="Unassembled WGS sequence"/>
</dbReference>
<feature type="transmembrane region" description="Helical" evidence="2">
    <location>
        <begin position="55"/>
        <end position="74"/>
    </location>
</feature>
<name>A0A841FHP3_9ACTN</name>
<dbReference type="AlphaFoldDB" id="A0A841FHP3"/>
<dbReference type="RefSeq" id="WP_184785510.1">
    <property type="nucleotide sequence ID" value="NZ_BONT01000036.1"/>
</dbReference>
<evidence type="ECO:0000256" key="2">
    <source>
        <dbReference type="SAM" id="Phobius"/>
    </source>
</evidence>
<keyword evidence="2" id="KW-1133">Transmembrane helix</keyword>
<feature type="region of interest" description="Disordered" evidence="1">
    <location>
        <begin position="1"/>
        <end position="25"/>
    </location>
</feature>
<feature type="transmembrane region" description="Helical" evidence="2">
    <location>
        <begin position="30"/>
        <end position="49"/>
    </location>
</feature>
<keyword evidence="2" id="KW-0472">Membrane</keyword>
<keyword evidence="4" id="KW-1185">Reference proteome</keyword>
<protein>
    <submittedName>
        <fullName evidence="3">Uncharacterized protein</fullName>
    </submittedName>
</protein>
<reference evidence="3 4" key="1">
    <citation type="submission" date="2020-08" db="EMBL/GenBank/DDBJ databases">
        <title>Genomic Encyclopedia of Type Strains, Phase IV (KMG-IV): sequencing the most valuable type-strain genomes for metagenomic binning, comparative biology and taxonomic classification.</title>
        <authorList>
            <person name="Goeker M."/>
        </authorList>
    </citation>
    <scope>NUCLEOTIDE SEQUENCE [LARGE SCALE GENOMIC DNA]</scope>
    <source>
        <strain evidence="3 4">YIM 65646</strain>
    </source>
</reference>
<keyword evidence="2" id="KW-0812">Transmembrane</keyword>
<evidence type="ECO:0000313" key="3">
    <source>
        <dbReference type="EMBL" id="MBB6032617.1"/>
    </source>
</evidence>
<gene>
    <name evidence="3" type="ORF">HNR73_000459</name>
</gene>